<reference evidence="11" key="1">
    <citation type="submission" date="2025-08" db="UniProtKB">
        <authorList>
            <consortium name="RefSeq"/>
        </authorList>
    </citation>
    <scope>IDENTIFICATION</scope>
</reference>
<comment type="subcellular location">
    <subcellularLocation>
        <location evidence="1">Cell membrane</location>
        <topology evidence="1">Multi-pass membrane protein</topology>
    </subcellularLocation>
</comment>
<feature type="transmembrane region" description="Helical" evidence="8">
    <location>
        <begin position="54"/>
        <end position="74"/>
    </location>
</feature>
<keyword evidence="2" id="KW-0813">Transport</keyword>
<evidence type="ECO:0000256" key="4">
    <source>
        <dbReference type="ARBA" id="ARBA00022597"/>
    </source>
</evidence>
<keyword evidence="3" id="KW-1003">Cell membrane</keyword>
<feature type="transmembrane region" description="Helical" evidence="8">
    <location>
        <begin position="340"/>
        <end position="359"/>
    </location>
</feature>
<evidence type="ECO:0000256" key="3">
    <source>
        <dbReference type="ARBA" id="ARBA00022475"/>
    </source>
</evidence>
<dbReference type="Pfam" id="PF00083">
    <property type="entry name" value="Sugar_tr"/>
    <property type="match status" value="1"/>
</dbReference>
<dbReference type="AlphaFoldDB" id="A0A7E5VIT1"/>
<evidence type="ECO:0000256" key="8">
    <source>
        <dbReference type="SAM" id="Phobius"/>
    </source>
</evidence>
<feature type="transmembrane region" description="Helical" evidence="8">
    <location>
        <begin position="453"/>
        <end position="483"/>
    </location>
</feature>
<dbReference type="FunFam" id="1.20.1250.20:FF:000218">
    <property type="entry name" value="facilitated trehalose transporter Tret1"/>
    <property type="match status" value="1"/>
</dbReference>
<feature type="transmembrane region" description="Helical" evidence="8">
    <location>
        <begin position="97"/>
        <end position="119"/>
    </location>
</feature>
<keyword evidence="7 8" id="KW-0472">Membrane</keyword>
<dbReference type="InterPro" id="IPR020846">
    <property type="entry name" value="MFS_dom"/>
</dbReference>
<dbReference type="GO" id="GO:0005886">
    <property type="term" value="C:plasma membrane"/>
    <property type="evidence" value="ECO:0007669"/>
    <property type="project" value="UniProtKB-SubCell"/>
</dbReference>
<evidence type="ECO:0000256" key="6">
    <source>
        <dbReference type="ARBA" id="ARBA00022989"/>
    </source>
</evidence>
<evidence type="ECO:0000313" key="10">
    <source>
        <dbReference type="Proteomes" id="UP000322000"/>
    </source>
</evidence>
<evidence type="ECO:0000256" key="2">
    <source>
        <dbReference type="ARBA" id="ARBA00022448"/>
    </source>
</evidence>
<dbReference type="GO" id="GO:0022857">
    <property type="term" value="F:transmembrane transporter activity"/>
    <property type="evidence" value="ECO:0007669"/>
    <property type="project" value="InterPro"/>
</dbReference>
<evidence type="ECO:0000256" key="5">
    <source>
        <dbReference type="ARBA" id="ARBA00022692"/>
    </source>
</evidence>
<protein>
    <submittedName>
        <fullName evidence="11">Facilitated trehalose transporter Tret1-like</fullName>
    </submittedName>
</protein>
<evidence type="ECO:0000259" key="9">
    <source>
        <dbReference type="PROSITE" id="PS50850"/>
    </source>
</evidence>
<evidence type="ECO:0000313" key="11">
    <source>
        <dbReference type="RefSeq" id="XP_026728169.1"/>
    </source>
</evidence>
<organism evidence="10 11">
    <name type="scientific">Trichoplusia ni</name>
    <name type="common">Cabbage looper</name>
    <dbReference type="NCBI Taxonomy" id="7111"/>
    <lineage>
        <taxon>Eukaryota</taxon>
        <taxon>Metazoa</taxon>
        <taxon>Ecdysozoa</taxon>
        <taxon>Arthropoda</taxon>
        <taxon>Hexapoda</taxon>
        <taxon>Insecta</taxon>
        <taxon>Pterygota</taxon>
        <taxon>Neoptera</taxon>
        <taxon>Endopterygota</taxon>
        <taxon>Lepidoptera</taxon>
        <taxon>Glossata</taxon>
        <taxon>Ditrysia</taxon>
        <taxon>Noctuoidea</taxon>
        <taxon>Noctuidae</taxon>
        <taxon>Plusiinae</taxon>
        <taxon>Trichoplusia</taxon>
    </lineage>
</organism>
<feature type="transmembrane region" description="Helical" evidence="8">
    <location>
        <begin position="149"/>
        <end position="173"/>
    </location>
</feature>
<feature type="domain" description="Major facilitator superfamily (MFS) profile" evidence="9">
    <location>
        <begin position="56"/>
        <end position="489"/>
    </location>
</feature>
<feature type="transmembrane region" description="Helical" evidence="8">
    <location>
        <begin position="393"/>
        <end position="413"/>
    </location>
</feature>
<dbReference type="InterPro" id="IPR036259">
    <property type="entry name" value="MFS_trans_sf"/>
</dbReference>
<sequence>MICCERDRTAVRLKTPPCQAVCVLPVTFKKKCVTKMNFLITRLTWTNGSRINQYVFAIIITIPLLSFGMVQGWLSPMITVLQSAEGPSPEPYTDSDISWMASVTYITAIIFGAPMGYLTDRFGRKIMTLVTTLSLIVYWQIKLFCLEPWALILARAVAGIPCSSCYIVLPIYLKEISDIDLRGALGSLLILNRNIGYLTSYICADLLDVNTVLWLGLLVPTVIFFIFLAMPETPEYLVKQGKVDEAKTVLAWLRGVNVMDRGVEQDIESIVRVDKQTQADSKSVWKIVVQDKPTFKAFIITTIIKITQQFDGYLIVLIYAGSVFDRASESITLKLSSNKQVILIGVVQLLGSILATCIVEKTGRKLLLVTTSFAVGVGMVILSAWFYVTSSGIWLPGWLPVLAMCLCIFADAAGFQPISYIIITDLFTFQMRGTVSAFANVCAKMSNFVQTKWFTVLCTIIGIHWTFLFFAIVCFVACFYTVIYFPETRKKTIDEIYSKLSGKVKKDDTRIDSTP</sequence>
<dbReference type="InterPro" id="IPR050549">
    <property type="entry name" value="MFS_Trehalose_Transporter"/>
</dbReference>
<keyword evidence="5 8" id="KW-0812">Transmembrane</keyword>
<feature type="transmembrane region" description="Helical" evidence="8">
    <location>
        <begin position="126"/>
        <end position="143"/>
    </location>
</feature>
<dbReference type="InterPro" id="IPR005828">
    <property type="entry name" value="MFS_sugar_transport-like"/>
</dbReference>
<dbReference type="GeneID" id="113494166"/>
<name>A0A7E5VIT1_TRINI</name>
<evidence type="ECO:0000256" key="7">
    <source>
        <dbReference type="ARBA" id="ARBA00023136"/>
    </source>
</evidence>
<gene>
    <name evidence="11" type="primary">LOC113494166</name>
</gene>
<feature type="transmembrane region" description="Helical" evidence="8">
    <location>
        <begin position="366"/>
        <end position="387"/>
    </location>
</feature>
<dbReference type="RefSeq" id="XP_026728169.1">
    <property type="nucleotide sequence ID" value="XM_026872368.1"/>
</dbReference>
<keyword evidence="10" id="KW-1185">Reference proteome</keyword>
<dbReference type="PANTHER" id="PTHR48021">
    <property type="match status" value="1"/>
</dbReference>
<dbReference type="Proteomes" id="UP000322000">
    <property type="component" value="Chromosome 5"/>
</dbReference>
<proteinExistence type="predicted"/>
<dbReference type="OrthoDB" id="6612291at2759"/>
<dbReference type="KEGG" id="tnl:113494166"/>
<feature type="transmembrane region" description="Helical" evidence="8">
    <location>
        <begin position="213"/>
        <end position="230"/>
    </location>
</feature>
<keyword evidence="6 8" id="KW-1133">Transmembrane helix</keyword>
<dbReference type="InParanoid" id="A0A7E5VIT1"/>
<dbReference type="Gene3D" id="1.20.1250.20">
    <property type="entry name" value="MFS general substrate transporter like domains"/>
    <property type="match status" value="1"/>
</dbReference>
<dbReference type="PANTHER" id="PTHR48021:SF33">
    <property type="entry name" value="AT22075P-RELATED"/>
    <property type="match status" value="1"/>
</dbReference>
<evidence type="ECO:0000256" key="1">
    <source>
        <dbReference type="ARBA" id="ARBA00004651"/>
    </source>
</evidence>
<dbReference type="SUPFAM" id="SSF103473">
    <property type="entry name" value="MFS general substrate transporter"/>
    <property type="match status" value="1"/>
</dbReference>
<keyword evidence="4" id="KW-0762">Sugar transport</keyword>
<dbReference type="PROSITE" id="PS50850">
    <property type="entry name" value="MFS"/>
    <property type="match status" value="1"/>
</dbReference>
<accession>A0A7E5VIT1</accession>